<name>A0A365YUI8_9PROT</name>
<reference evidence="1 2" key="1">
    <citation type="submission" date="2018-05" db="EMBL/GenBank/DDBJ databases">
        <title>Komagataeibacter cocois sp. nov., for a novel cellulose- producing strain isolated from coconut milk.</title>
        <authorList>
            <person name="Liu L."/>
            <person name="Wang Y."/>
            <person name="Liu S."/>
            <person name="Bi J."/>
            <person name="Chen H."/>
            <person name="Deng J."/>
            <person name="Zhang C."/>
            <person name="Hu Q."/>
            <person name="Li C."/>
        </authorList>
    </citation>
    <scope>NUCLEOTIDE SEQUENCE [LARGE SCALE GENOMIC DNA]</scope>
    <source>
        <strain evidence="1 2">WE7</strain>
    </source>
</reference>
<protein>
    <submittedName>
        <fullName evidence="1">Uncharacterized protein</fullName>
    </submittedName>
</protein>
<dbReference type="EMBL" id="QEXL01000011">
    <property type="protein sequence ID" value="RBM06546.1"/>
    <property type="molecule type" value="Genomic_DNA"/>
</dbReference>
<comment type="caution">
    <text evidence="1">The sequence shown here is derived from an EMBL/GenBank/DDBJ whole genome shotgun (WGS) entry which is preliminary data.</text>
</comment>
<organism evidence="1 2">
    <name type="scientific">Novacetimonas cocois</name>
    <dbReference type="NCBI Taxonomy" id="1747507"/>
    <lineage>
        <taxon>Bacteria</taxon>
        <taxon>Pseudomonadati</taxon>
        <taxon>Pseudomonadota</taxon>
        <taxon>Alphaproteobacteria</taxon>
        <taxon>Acetobacterales</taxon>
        <taxon>Acetobacteraceae</taxon>
        <taxon>Novacetimonas</taxon>
    </lineage>
</organism>
<evidence type="ECO:0000313" key="1">
    <source>
        <dbReference type="EMBL" id="RBM06546.1"/>
    </source>
</evidence>
<keyword evidence="2" id="KW-1185">Reference proteome</keyword>
<dbReference type="AlphaFoldDB" id="A0A365YUI8"/>
<evidence type="ECO:0000313" key="2">
    <source>
        <dbReference type="Proteomes" id="UP000252680"/>
    </source>
</evidence>
<proteinExistence type="predicted"/>
<accession>A0A365YUI8</accession>
<dbReference type="Proteomes" id="UP000252680">
    <property type="component" value="Unassembled WGS sequence"/>
</dbReference>
<gene>
    <name evidence="1" type="ORF">NJLHNGOC_09625</name>
</gene>
<sequence>MRGVCEQARQQLRKEPDLDHLEERLWIDLHRHALMSMMAQVFLRSRRPTAVAGKKELPVHLHNPVCQRYDRPFLITSCAPHQTMPAL</sequence>